<evidence type="ECO:0000313" key="2">
    <source>
        <dbReference type="Proteomes" id="UP000324222"/>
    </source>
</evidence>
<comment type="caution">
    <text evidence="1">The sequence shown here is derived from an EMBL/GenBank/DDBJ whole genome shotgun (WGS) entry which is preliminary data.</text>
</comment>
<dbReference type="Proteomes" id="UP000324222">
    <property type="component" value="Unassembled WGS sequence"/>
</dbReference>
<protein>
    <submittedName>
        <fullName evidence="1">Uncharacterized protein</fullName>
    </submittedName>
</protein>
<evidence type="ECO:0000313" key="1">
    <source>
        <dbReference type="EMBL" id="MPC50624.1"/>
    </source>
</evidence>
<keyword evidence="2" id="KW-1185">Reference proteome</keyword>
<name>A0A5B7G2E2_PORTR</name>
<organism evidence="1 2">
    <name type="scientific">Portunus trituberculatus</name>
    <name type="common">Swimming crab</name>
    <name type="synonym">Neptunus trituberculatus</name>
    <dbReference type="NCBI Taxonomy" id="210409"/>
    <lineage>
        <taxon>Eukaryota</taxon>
        <taxon>Metazoa</taxon>
        <taxon>Ecdysozoa</taxon>
        <taxon>Arthropoda</taxon>
        <taxon>Crustacea</taxon>
        <taxon>Multicrustacea</taxon>
        <taxon>Malacostraca</taxon>
        <taxon>Eumalacostraca</taxon>
        <taxon>Eucarida</taxon>
        <taxon>Decapoda</taxon>
        <taxon>Pleocyemata</taxon>
        <taxon>Brachyura</taxon>
        <taxon>Eubrachyura</taxon>
        <taxon>Portunoidea</taxon>
        <taxon>Portunidae</taxon>
        <taxon>Portuninae</taxon>
        <taxon>Portunus</taxon>
    </lineage>
</organism>
<dbReference type="EMBL" id="VSRR010009625">
    <property type="protein sequence ID" value="MPC50624.1"/>
    <property type="molecule type" value="Genomic_DNA"/>
</dbReference>
<accession>A0A5B7G2E2</accession>
<dbReference type="AlphaFoldDB" id="A0A5B7G2E2"/>
<sequence length="156" mass="17305">MIRSSVDSATCVPRGCVIRTPHTTRRLLLSTGVAAEELVTSVVFLQFWSSVLMDSVCRWSEAGAVQPGYGNFKKVVQTDDRPLHRSDCPANNRGWTEQSLMRRTHSCHAIVKTMLDDLVSPPPPPKLTQTPRVYDASVSGLELISIFIRCHAVRDA</sequence>
<proteinExistence type="predicted"/>
<gene>
    <name evidence="1" type="ORF">E2C01_044454</name>
</gene>
<reference evidence="1 2" key="1">
    <citation type="submission" date="2019-05" db="EMBL/GenBank/DDBJ databases">
        <title>Another draft genome of Portunus trituberculatus and its Hox gene families provides insights of decapod evolution.</title>
        <authorList>
            <person name="Jeong J.-H."/>
            <person name="Song I."/>
            <person name="Kim S."/>
            <person name="Choi T."/>
            <person name="Kim D."/>
            <person name="Ryu S."/>
            <person name="Kim W."/>
        </authorList>
    </citation>
    <scope>NUCLEOTIDE SEQUENCE [LARGE SCALE GENOMIC DNA]</scope>
    <source>
        <tissue evidence="1">Muscle</tissue>
    </source>
</reference>